<keyword evidence="5" id="KW-0802">TPR repeat</keyword>
<dbReference type="Gene3D" id="3.40.50.11380">
    <property type="match status" value="1"/>
</dbReference>
<sequence length="483" mass="52065">MSEAGVAAFQAGRWVEAIVAFRDAVQADPQDHWSRLNLARACFNLKDFVTCNRVLRDLVAAGPVAEIRFPALEMQAYVAPFDPAMDNAALLQLSRDWATVLRSRAGDLLPPPPAPAVRERLTIGFLCAYFGAPIDYLPVGLLDRAGFRVIGYGAARKPVPQLQSMPRFDLYRDLSGLDDRAAAERIRADGVDILVDLGGQGWGQRNGIALHRPAPVSVGWSNRLYPASGALIDWLLADWVTMPVGAERAEEVRVWRMSEPVLPCNHLQKPPPPGHPAADAPITFGTVASPFKLNGATLSLWAAAMRGVPGSRFLYAMETMSGDQAQHVARLFRDAGIGPDRVELRALEPNTLPLAINDVDVVLDTQPFTANFTTWQAAAQGVPMVSLRGTRYSGRMAAAVLTALGRVDWVAETPEQFVDIAVAMAGQARAAAGQRAARAERARTARMADPAHAARVLGRALQGIWTEEVARRADPADPGAAAA</sequence>
<dbReference type="PANTHER" id="PTHR44835">
    <property type="entry name" value="UDP-N-ACETYLGLUCOSAMINE--PEPTIDE N-ACETYLGLUCOSAMINYLTRANSFERASE SPINDLY-RELATED"/>
    <property type="match status" value="1"/>
</dbReference>
<dbReference type="RefSeq" id="WP_379902729.1">
    <property type="nucleotide sequence ID" value="NZ_JBHRTR010000029.1"/>
</dbReference>
<evidence type="ECO:0000256" key="2">
    <source>
        <dbReference type="ARBA" id="ARBA00022676"/>
    </source>
</evidence>
<dbReference type="Gene3D" id="3.40.50.2000">
    <property type="entry name" value="Glycogen Phosphorylase B"/>
    <property type="match status" value="1"/>
</dbReference>
<keyword evidence="3" id="KW-0808">Transferase</keyword>
<gene>
    <name evidence="7" type="ORF">ACFOGJ_17260</name>
</gene>
<name>A0ABV7L316_9PROT</name>
<feature type="domain" description="O-GlcNAc transferase C-terminal" evidence="6">
    <location>
        <begin position="282"/>
        <end position="432"/>
    </location>
</feature>
<dbReference type="InterPro" id="IPR029489">
    <property type="entry name" value="OGT/SEC/SPY_C"/>
</dbReference>
<evidence type="ECO:0000313" key="7">
    <source>
        <dbReference type="EMBL" id="MFC3228997.1"/>
    </source>
</evidence>
<organism evidence="7 8">
    <name type="scientific">Marinibaculum pumilum</name>
    <dbReference type="NCBI Taxonomy" id="1766165"/>
    <lineage>
        <taxon>Bacteria</taxon>
        <taxon>Pseudomonadati</taxon>
        <taxon>Pseudomonadota</taxon>
        <taxon>Alphaproteobacteria</taxon>
        <taxon>Rhodospirillales</taxon>
        <taxon>Rhodospirillaceae</taxon>
        <taxon>Marinibaculum</taxon>
    </lineage>
</organism>
<dbReference type="Gene3D" id="1.25.40.10">
    <property type="entry name" value="Tetratricopeptide repeat domain"/>
    <property type="match status" value="1"/>
</dbReference>
<protein>
    <submittedName>
        <fullName evidence="7">Tetratricopeptide repeat protein</fullName>
    </submittedName>
</protein>
<comment type="pathway">
    <text evidence="1">Protein modification; protein glycosylation.</text>
</comment>
<evidence type="ECO:0000259" key="6">
    <source>
        <dbReference type="Pfam" id="PF13844"/>
    </source>
</evidence>
<evidence type="ECO:0000256" key="5">
    <source>
        <dbReference type="ARBA" id="ARBA00022803"/>
    </source>
</evidence>
<evidence type="ECO:0000256" key="3">
    <source>
        <dbReference type="ARBA" id="ARBA00022679"/>
    </source>
</evidence>
<keyword evidence="2" id="KW-0328">Glycosyltransferase</keyword>
<dbReference type="SUPFAM" id="SSF48452">
    <property type="entry name" value="TPR-like"/>
    <property type="match status" value="1"/>
</dbReference>
<dbReference type="EMBL" id="JBHRTR010000029">
    <property type="protein sequence ID" value="MFC3228997.1"/>
    <property type="molecule type" value="Genomic_DNA"/>
</dbReference>
<proteinExistence type="predicted"/>
<dbReference type="Pfam" id="PF13844">
    <property type="entry name" value="Glyco_transf_41"/>
    <property type="match status" value="2"/>
</dbReference>
<comment type="caution">
    <text evidence="7">The sequence shown here is derived from an EMBL/GenBank/DDBJ whole genome shotgun (WGS) entry which is preliminary data.</text>
</comment>
<evidence type="ECO:0000256" key="1">
    <source>
        <dbReference type="ARBA" id="ARBA00004922"/>
    </source>
</evidence>
<evidence type="ECO:0000313" key="8">
    <source>
        <dbReference type="Proteomes" id="UP001595528"/>
    </source>
</evidence>
<accession>A0ABV7L316</accession>
<evidence type="ECO:0000256" key="4">
    <source>
        <dbReference type="ARBA" id="ARBA00022737"/>
    </source>
</evidence>
<dbReference type="PANTHER" id="PTHR44835:SF1">
    <property type="entry name" value="PROTEIN O-GLCNAC TRANSFERASE"/>
    <property type="match status" value="1"/>
</dbReference>
<dbReference type="InterPro" id="IPR051939">
    <property type="entry name" value="Glycosyltr_41/O-GlcNAc_trsf"/>
</dbReference>
<dbReference type="InterPro" id="IPR011990">
    <property type="entry name" value="TPR-like_helical_dom_sf"/>
</dbReference>
<dbReference type="Pfam" id="PF14559">
    <property type="entry name" value="TPR_19"/>
    <property type="match status" value="1"/>
</dbReference>
<keyword evidence="4" id="KW-0677">Repeat</keyword>
<keyword evidence="8" id="KW-1185">Reference proteome</keyword>
<feature type="domain" description="O-GlcNAc transferase C-terminal" evidence="6">
    <location>
        <begin position="167"/>
        <end position="246"/>
    </location>
</feature>
<reference evidence="8" key="1">
    <citation type="journal article" date="2019" name="Int. J. Syst. Evol. Microbiol.">
        <title>The Global Catalogue of Microorganisms (GCM) 10K type strain sequencing project: providing services to taxonomists for standard genome sequencing and annotation.</title>
        <authorList>
            <consortium name="The Broad Institute Genomics Platform"/>
            <consortium name="The Broad Institute Genome Sequencing Center for Infectious Disease"/>
            <person name="Wu L."/>
            <person name="Ma J."/>
        </authorList>
    </citation>
    <scope>NUCLEOTIDE SEQUENCE [LARGE SCALE GENOMIC DNA]</scope>
    <source>
        <strain evidence="8">KCTC 42964</strain>
    </source>
</reference>
<dbReference type="Proteomes" id="UP001595528">
    <property type="component" value="Unassembled WGS sequence"/>
</dbReference>